<keyword evidence="1" id="KW-1133">Transmembrane helix</keyword>
<dbReference type="Proteomes" id="UP001177080">
    <property type="component" value="Unassembled WGS sequence"/>
</dbReference>
<gene>
    <name evidence="2" type="ORF">GB928_006375</name>
</gene>
<feature type="transmembrane region" description="Helical" evidence="1">
    <location>
        <begin position="50"/>
        <end position="68"/>
    </location>
</feature>
<protein>
    <submittedName>
        <fullName evidence="2">Uncharacterized protein</fullName>
    </submittedName>
</protein>
<evidence type="ECO:0000313" key="2">
    <source>
        <dbReference type="EMBL" id="MDO6120807.1"/>
    </source>
</evidence>
<name>A0ABT8XAP2_9HYPH</name>
<evidence type="ECO:0000313" key="3">
    <source>
        <dbReference type="Proteomes" id="UP001177080"/>
    </source>
</evidence>
<dbReference type="EMBL" id="WHSC02000002">
    <property type="protein sequence ID" value="MDO6120807.1"/>
    <property type="molecule type" value="Genomic_DNA"/>
</dbReference>
<dbReference type="RefSeq" id="WP_244761754.1">
    <property type="nucleotide sequence ID" value="NZ_JALJCJ010000004.1"/>
</dbReference>
<reference evidence="2" key="1">
    <citation type="submission" date="2022-04" db="EMBL/GenBank/DDBJ databases">
        <title>Shinella lacus sp. nov., a novel member of the genus Shinella from water.</title>
        <authorList>
            <person name="Deng Y."/>
        </authorList>
    </citation>
    <scope>NUCLEOTIDE SEQUENCE</scope>
    <source>
        <strain evidence="2">JCM 31239</strain>
    </source>
</reference>
<proteinExistence type="predicted"/>
<sequence>MRKELTEHHFQPLSTRMIFLHHRVRMHDRAGLNTPHGDETARAMSSAARFALAAFPVAAVVLLGVVFHA</sequence>
<accession>A0ABT8XAP2</accession>
<organism evidence="2 3">
    <name type="scientific">Shinella curvata</name>
    <dbReference type="NCBI Taxonomy" id="1817964"/>
    <lineage>
        <taxon>Bacteria</taxon>
        <taxon>Pseudomonadati</taxon>
        <taxon>Pseudomonadota</taxon>
        <taxon>Alphaproteobacteria</taxon>
        <taxon>Hyphomicrobiales</taxon>
        <taxon>Rhizobiaceae</taxon>
        <taxon>Shinella</taxon>
    </lineage>
</organism>
<evidence type="ECO:0000256" key="1">
    <source>
        <dbReference type="SAM" id="Phobius"/>
    </source>
</evidence>
<keyword evidence="3" id="KW-1185">Reference proteome</keyword>
<keyword evidence="1" id="KW-0472">Membrane</keyword>
<comment type="caution">
    <text evidence="2">The sequence shown here is derived from an EMBL/GenBank/DDBJ whole genome shotgun (WGS) entry which is preliminary data.</text>
</comment>
<keyword evidence="1" id="KW-0812">Transmembrane</keyword>